<accession>A0A7W3QSH8</accession>
<organism evidence="2 3">
    <name type="scientific">Actinomadura namibiensis</name>
    <dbReference type="NCBI Taxonomy" id="182080"/>
    <lineage>
        <taxon>Bacteria</taxon>
        <taxon>Bacillati</taxon>
        <taxon>Actinomycetota</taxon>
        <taxon>Actinomycetes</taxon>
        <taxon>Streptosporangiales</taxon>
        <taxon>Thermomonosporaceae</taxon>
        <taxon>Actinomadura</taxon>
    </lineage>
</organism>
<feature type="compositionally biased region" description="Low complexity" evidence="1">
    <location>
        <begin position="1"/>
        <end position="15"/>
    </location>
</feature>
<evidence type="ECO:0000313" key="3">
    <source>
        <dbReference type="Proteomes" id="UP000572680"/>
    </source>
</evidence>
<evidence type="ECO:0000313" key="2">
    <source>
        <dbReference type="EMBL" id="MBA8957731.1"/>
    </source>
</evidence>
<dbReference type="EMBL" id="JACJIA010000029">
    <property type="protein sequence ID" value="MBA8957731.1"/>
    <property type="molecule type" value="Genomic_DNA"/>
</dbReference>
<feature type="region of interest" description="Disordered" evidence="1">
    <location>
        <begin position="1"/>
        <end position="22"/>
    </location>
</feature>
<keyword evidence="3" id="KW-1185">Reference proteome</keyword>
<comment type="caution">
    <text evidence="2">The sequence shown here is derived from an EMBL/GenBank/DDBJ whole genome shotgun (WGS) entry which is preliminary data.</text>
</comment>
<sequence length="141" mass="14679">MTPTPTTAAPSATASGPVQRWSGTLTLEGPRALRDLDTVPPSATTRDDLYDVRGDWLKPIIQTGSGAQVAVLDPGTRSDARACQEAASASGGAQTETLHAGDVVCVATAQGRVAKLVIRTATQTSTRPRVVATTTIWEVPR</sequence>
<proteinExistence type="predicted"/>
<name>A0A7W3QSH8_ACTNM</name>
<dbReference type="RefSeq" id="WP_182849526.1">
    <property type="nucleotide sequence ID" value="NZ_BAAALP010000091.1"/>
</dbReference>
<dbReference type="AlphaFoldDB" id="A0A7W3QSH8"/>
<dbReference type="Proteomes" id="UP000572680">
    <property type="component" value="Unassembled WGS sequence"/>
</dbReference>
<gene>
    <name evidence="2" type="ORF">HNR61_009430</name>
</gene>
<reference evidence="2 3" key="1">
    <citation type="submission" date="2020-08" db="EMBL/GenBank/DDBJ databases">
        <title>Genomic Encyclopedia of Type Strains, Phase IV (KMG-IV): sequencing the most valuable type-strain genomes for metagenomic binning, comparative biology and taxonomic classification.</title>
        <authorList>
            <person name="Goeker M."/>
        </authorList>
    </citation>
    <scope>NUCLEOTIDE SEQUENCE [LARGE SCALE GENOMIC DNA]</scope>
    <source>
        <strain evidence="2 3">DSM 44197</strain>
    </source>
</reference>
<evidence type="ECO:0000256" key="1">
    <source>
        <dbReference type="SAM" id="MobiDB-lite"/>
    </source>
</evidence>
<protein>
    <submittedName>
        <fullName evidence="2">Uncharacterized protein</fullName>
    </submittedName>
</protein>